<dbReference type="EMBL" id="VFPH01000001">
    <property type="protein sequence ID" value="TQM43906.1"/>
    <property type="molecule type" value="Genomic_DNA"/>
</dbReference>
<protein>
    <submittedName>
        <fullName evidence="1">Uncharacterized protein</fullName>
    </submittedName>
</protein>
<sequence>MTSAASRQHDHTLTYNVLGAFLPPDVEAGAAANLARTLREIDEQGGYPPF</sequence>
<evidence type="ECO:0000313" key="1">
    <source>
        <dbReference type="EMBL" id="TQM43906.1"/>
    </source>
</evidence>
<name>A0A543GCV7_9PSEU</name>
<keyword evidence="2" id="KW-1185">Reference proteome</keyword>
<reference evidence="1 2" key="1">
    <citation type="submission" date="2019-06" db="EMBL/GenBank/DDBJ databases">
        <title>Sequencing the genomes of 1000 actinobacteria strains.</title>
        <authorList>
            <person name="Klenk H.-P."/>
        </authorList>
    </citation>
    <scope>NUCLEOTIDE SEQUENCE [LARGE SCALE GENOMIC DNA]</scope>
    <source>
        <strain evidence="1 2">DSM 45511</strain>
    </source>
</reference>
<comment type="caution">
    <text evidence="1">The sequence shown here is derived from an EMBL/GenBank/DDBJ whole genome shotgun (WGS) entry which is preliminary data.</text>
</comment>
<proteinExistence type="predicted"/>
<dbReference type="RefSeq" id="WP_170225494.1">
    <property type="nucleotide sequence ID" value="NZ_VFPH01000001.1"/>
</dbReference>
<accession>A0A543GCV7</accession>
<dbReference type="AlphaFoldDB" id="A0A543GCV7"/>
<evidence type="ECO:0000313" key="2">
    <source>
        <dbReference type="Proteomes" id="UP000319818"/>
    </source>
</evidence>
<gene>
    <name evidence="1" type="ORF">FB388_1262</name>
</gene>
<dbReference type="Proteomes" id="UP000319818">
    <property type="component" value="Unassembled WGS sequence"/>
</dbReference>
<organism evidence="1 2">
    <name type="scientific">Pseudonocardia cypriaca</name>
    <dbReference type="NCBI Taxonomy" id="882449"/>
    <lineage>
        <taxon>Bacteria</taxon>
        <taxon>Bacillati</taxon>
        <taxon>Actinomycetota</taxon>
        <taxon>Actinomycetes</taxon>
        <taxon>Pseudonocardiales</taxon>
        <taxon>Pseudonocardiaceae</taxon>
        <taxon>Pseudonocardia</taxon>
    </lineage>
</organism>